<organism evidence="2 3">
    <name type="scientific">Beauveria asiatica</name>
    <dbReference type="NCBI Taxonomy" id="1069075"/>
    <lineage>
        <taxon>Eukaryota</taxon>
        <taxon>Fungi</taxon>
        <taxon>Dikarya</taxon>
        <taxon>Ascomycota</taxon>
        <taxon>Pezizomycotina</taxon>
        <taxon>Sordariomycetes</taxon>
        <taxon>Hypocreomycetidae</taxon>
        <taxon>Hypocreales</taxon>
        <taxon>Cordycipitaceae</taxon>
        <taxon>Beauveria</taxon>
    </lineage>
</organism>
<dbReference type="Proteomes" id="UP001397290">
    <property type="component" value="Unassembled WGS sequence"/>
</dbReference>
<evidence type="ECO:0000256" key="1">
    <source>
        <dbReference type="SAM" id="MobiDB-lite"/>
    </source>
</evidence>
<feature type="region of interest" description="Disordered" evidence="1">
    <location>
        <begin position="52"/>
        <end position="72"/>
    </location>
</feature>
<reference evidence="2 3" key="1">
    <citation type="submission" date="2020-02" db="EMBL/GenBank/DDBJ databases">
        <title>Comparative genomics of the hypocrealean fungal genus Beauvera.</title>
        <authorList>
            <person name="Showalter D.N."/>
            <person name="Bushley K.E."/>
            <person name="Rehner S.A."/>
        </authorList>
    </citation>
    <scope>NUCLEOTIDE SEQUENCE [LARGE SCALE GENOMIC DNA]</scope>
    <source>
        <strain evidence="2 3">ARSEF4384</strain>
    </source>
</reference>
<evidence type="ECO:0000313" key="2">
    <source>
        <dbReference type="EMBL" id="KAK8140591.1"/>
    </source>
</evidence>
<gene>
    <name evidence="2" type="ORF">G3M48_003484</name>
</gene>
<comment type="caution">
    <text evidence="2">The sequence shown here is derived from an EMBL/GenBank/DDBJ whole genome shotgun (WGS) entry which is preliminary data.</text>
</comment>
<keyword evidence="3" id="KW-1185">Reference proteome</keyword>
<protein>
    <submittedName>
        <fullName evidence="2">Uncharacterized protein</fullName>
    </submittedName>
</protein>
<name>A0AAW0REV3_9HYPO</name>
<sequence length="72" mass="7832">QSSFDYGSANGTDTLILASAENQLIDELKQAVASSKKKLRLHVLDFIPTKSPERGDDEFEVRRVQSPAGTPG</sequence>
<accession>A0AAW0REV3</accession>
<proteinExistence type="predicted"/>
<dbReference type="EMBL" id="JAAHCF010002273">
    <property type="protein sequence ID" value="KAK8140591.1"/>
    <property type="molecule type" value="Genomic_DNA"/>
</dbReference>
<dbReference type="AlphaFoldDB" id="A0AAW0REV3"/>
<evidence type="ECO:0000313" key="3">
    <source>
        <dbReference type="Proteomes" id="UP001397290"/>
    </source>
</evidence>
<feature type="non-terminal residue" evidence="2">
    <location>
        <position position="1"/>
    </location>
</feature>